<keyword evidence="4" id="KW-0378">Hydrolase</keyword>
<reference evidence="4 5" key="1">
    <citation type="submission" date="2017-04" db="EMBL/GenBank/DDBJ databases">
        <authorList>
            <person name="Afonso C.L."/>
            <person name="Miller P.J."/>
            <person name="Scott M.A."/>
            <person name="Spackman E."/>
            <person name="Goraichik I."/>
            <person name="Dimitrov K.M."/>
            <person name="Suarez D.L."/>
            <person name="Swayne D.E."/>
        </authorList>
    </citation>
    <scope>NUCLEOTIDE SEQUENCE [LARGE SCALE GENOMIC DNA]</scope>
    <source>
        <strain evidence="4 5">LMG26642</strain>
    </source>
</reference>
<name>A0A1X7NPZ7_9LACT</name>
<evidence type="ECO:0000259" key="3">
    <source>
        <dbReference type="Pfam" id="PF25888"/>
    </source>
</evidence>
<dbReference type="Pfam" id="PF25888">
    <property type="entry name" value="WHD_DnaB"/>
    <property type="match status" value="1"/>
</dbReference>
<protein>
    <submittedName>
        <fullName evidence="4">Replicative DNA helicase loader DnaB</fullName>
    </submittedName>
</protein>
<feature type="domain" description="Replicative helicase loading/DNA remodeling protein DnaB N-terminal winged helix" evidence="3">
    <location>
        <begin position="8"/>
        <end position="251"/>
    </location>
</feature>
<dbReference type="RefSeq" id="WP_085560336.1">
    <property type="nucleotide sequence ID" value="NZ_FOAH01000002.1"/>
</dbReference>
<dbReference type="AlphaFoldDB" id="A0A1X7NPZ7"/>
<dbReference type="STRING" id="1073423.SAMN04488700_2316"/>
<dbReference type="InterPro" id="IPR006343">
    <property type="entry name" value="DnaB/C_C"/>
</dbReference>
<dbReference type="EMBL" id="FXBJ01000002">
    <property type="protein sequence ID" value="SMH40037.1"/>
    <property type="molecule type" value="Genomic_DNA"/>
</dbReference>
<feature type="domain" description="DnaB/C C-terminal" evidence="2">
    <location>
        <begin position="328"/>
        <end position="401"/>
    </location>
</feature>
<dbReference type="GO" id="GO:0004386">
    <property type="term" value="F:helicase activity"/>
    <property type="evidence" value="ECO:0007669"/>
    <property type="project" value="UniProtKB-KW"/>
</dbReference>
<dbReference type="Proteomes" id="UP000193435">
    <property type="component" value="Unassembled WGS sequence"/>
</dbReference>
<dbReference type="InterPro" id="IPR058660">
    <property type="entry name" value="WHD_DnaB"/>
</dbReference>
<evidence type="ECO:0000256" key="1">
    <source>
        <dbReference type="ARBA" id="ARBA00093462"/>
    </source>
</evidence>
<keyword evidence="4" id="KW-0347">Helicase</keyword>
<gene>
    <name evidence="4" type="ORF">SAMN04488700_2316</name>
</gene>
<comment type="similarity">
    <text evidence="1">Belongs to the DnaB/DnaD family.</text>
</comment>
<keyword evidence="5" id="KW-1185">Reference proteome</keyword>
<dbReference type="OrthoDB" id="2082007at2"/>
<organism evidence="4 5">
    <name type="scientific">Carnobacterium iners</name>
    <dbReference type="NCBI Taxonomy" id="1073423"/>
    <lineage>
        <taxon>Bacteria</taxon>
        <taxon>Bacillati</taxon>
        <taxon>Bacillota</taxon>
        <taxon>Bacilli</taxon>
        <taxon>Lactobacillales</taxon>
        <taxon>Carnobacteriaceae</taxon>
        <taxon>Carnobacterium</taxon>
    </lineage>
</organism>
<keyword evidence="4" id="KW-0547">Nucleotide-binding</keyword>
<proteinExistence type="inferred from homology"/>
<dbReference type="Pfam" id="PF07261">
    <property type="entry name" value="DnaB_2"/>
    <property type="match status" value="1"/>
</dbReference>
<keyword evidence="4" id="KW-0067">ATP-binding</keyword>
<evidence type="ECO:0000313" key="5">
    <source>
        <dbReference type="Proteomes" id="UP000193435"/>
    </source>
</evidence>
<sequence length="481" mass="55889">MNYPWKNMSPKDGFMVRQNAQLSDVDQKVLTFLYQPLIGSNAYSLYMTLWTEVGEETYWSNGILHSELLTLLNIGIPELYQARIKLEAIGLLKSYLKGSQSGKVYIYELLAPQSSATFFRDDLLSLLLFETVGERKFKDLRSRFAIASFDKEKYEEITKSFLDVYHFDANLLKQEKKLFEESIELVGETPAKGPEIGTQTFDFKFFYTGLNKHYVNRSAITKELESTMLVLHTMYGINELDMQQYVLEASNIDTGNIDERKLKNIVYRQYHNVKKEKVKLEDVVEKDIQANQNERKKRKSYLKQQGLTDDDIYLIEASEGISPYEFMTSIKEQKGGYVTNNEEWTLREILSKANLPASVINILIHYVLVIRNNPIFEKSLAYKISNDWAQNDVVSPEMALEKVKIMYQENAEKQQQAQRKQYTNFPSSNYGKTNKIRTETLPEWAKEGNVEKVEKPMSEEKKQAFSDRLKKIQSFGKEGEE</sequence>
<evidence type="ECO:0000259" key="2">
    <source>
        <dbReference type="Pfam" id="PF07261"/>
    </source>
</evidence>
<evidence type="ECO:0000313" key="4">
    <source>
        <dbReference type="EMBL" id="SMH40037.1"/>
    </source>
</evidence>
<accession>A0A1X7NPZ7</accession>